<feature type="region of interest" description="Disordered" evidence="1">
    <location>
        <begin position="149"/>
        <end position="188"/>
    </location>
</feature>
<evidence type="ECO:0000313" key="2">
    <source>
        <dbReference type="EMBL" id="KOM54818.1"/>
    </source>
</evidence>
<name>A0A0L9VIK6_PHAAN</name>
<evidence type="ECO:0000313" key="3">
    <source>
        <dbReference type="Proteomes" id="UP000053144"/>
    </source>
</evidence>
<dbReference type="AlphaFoldDB" id="A0A0L9VIK6"/>
<dbReference type="Gramene" id="KOM54818">
    <property type="protein sequence ID" value="KOM54818"/>
    <property type="gene ID" value="LR48_Vigan10g071000"/>
</dbReference>
<protein>
    <submittedName>
        <fullName evidence="2">Uncharacterized protein</fullName>
    </submittedName>
</protein>
<reference evidence="3" key="1">
    <citation type="journal article" date="2015" name="Proc. Natl. Acad. Sci. U.S.A.">
        <title>Genome sequencing of adzuki bean (Vigna angularis) provides insight into high starch and low fat accumulation and domestication.</title>
        <authorList>
            <person name="Yang K."/>
            <person name="Tian Z."/>
            <person name="Chen C."/>
            <person name="Luo L."/>
            <person name="Zhao B."/>
            <person name="Wang Z."/>
            <person name="Yu L."/>
            <person name="Li Y."/>
            <person name="Sun Y."/>
            <person name="Li W."/>
            <person name="Chen Y."/>
            <person name="Li Y."/>
            <person name="Zhang Y."/>
            <person name="Ai D."/>
            <person name="Zhao J."/>
            <person name="Shang C."/>
            <person name="Ma Y."/>
            <person name="Wu B."/>
            <person name="Wang M."/>
            <person name="Gao L."/>
            <person name="Sun D."/>
            <person name="Zhang P."/>
            <person name="Guo F."/>
            <person name="Wang W."/>
            <person name="Li Y."/>
            <person name="Wang J."/>
            <person name="Varshney R.K."/>
            <person name="Wang J."/>
            <person name="Ling H.Q."/>
            <person name="Wan P."/>
        </authorList>
    </citation>
    <scope>NUCLEOTIDE SEQUENCE</scope>
    <source>
        <strain evidence="3">cv. Jingnong 6</strain>
    </source>
</reference>
<dbReference type="Proteomes" id="UP000053144">
    <property type="component" value="Chromosome 10"/>
</dbReference>
<feature type="compositionally biased region" description="Basic and acidic residues" evidence="1">
    <location>
        <begin position="176"/>
        <end position="188"/>
    </location>
</feature>
<gene>
    <name evidence="2" type="ORF">LR48_Vigan10g071000</name>
</gene>
<evidence type="ECO:0000256" key="1">
    <source>
        <dbReference type="SAM" id="MobiDB-lite"/>
    </source>
</evidence>
<dbReference type="EMBL" id="CM003380">
    <property type="protein sequence ID" value="KOM54818.1"/>
    <property type="molecule type" value="Genomic_DNA"/>
</dbReference>
<organism evidence="2 3">
    <name type="scientific">Phaseolus angularis</name>
    <name type="common">Azuki bean</name>
    <name type="synonym">Vigna angularis</name>
    <dbReference type="NCBI Taxonomy" id="3914"/>
    <lineage>
        <taxon>Eukaryota</taxon>
        <taxon>Viridiplantae</taxon>
        <taxon>Streptophyta</taxon>
        <taxon>Embryophyta</taxon>
        <taxon>Tracheophyta</taxon>
        <taxon>Spermatophyta</taxon>
        <taxon>Magnoliopsida</taxon>
        <taxon>eudicotyledons</taxon>
        <taxon>Gunneridae</taxon>
        <taxon>Pentapetalae</taxon>
        <taxon>rosids</taxon>
        <taxon>fabids</taxon>
        <taxon>Fabales</taxon>
        <taxon>Fabaceae</taxon>
        <taxon>Papilionoideae</taxon>
        <taxon>50 kb inversion clade</taxon>
        <taxon>NPAAA clade</taxon>
        <taxon>indigoferoid/millettioid clade</taxon>
        <taxon>Phaseoleae</taxon>
        <taxon>Vigna</taxon>
    </lineage>
</organism>
<sequence>MSESHRNNTQAECRRMKVHCRFIIQNLDDFGGNMEVSPKEECNAIITKSGKFLDERKIEIKEESLSKKEKDVEEKKEKEESEVVHKPCEQMQDVMIVIMMLSRMCMWNVNELICEVLSSRVVVIECYYFERMNDFAQMKLTKEMKRDRDGIRKGHKKYKRRETASTAQRKLLLSGTRKEPLAPLRGEK</sequence>
<proteinExistence type="predicted"/>
<accession>A0A0L9VIK6</accession>